<dbReference type="InterPro" id="IPR007569">
    <property type="entry name" value="DUF559"/>
</dbReference>
<reference evidence="5" key="1">
    <citation type="journal article" date="2019" name="Int. J. Syst. Evol. Microbiol.">
        <title>The Global Catalogue of Microorganisms (GCM) 10K type strain sequencing project: providing services to taxonomists for standard genome sequencing and annotation.</title>
        <authorList>
            <consortium name="The Broad Institute Genomics Platform"/>
            <consortium name="The Broad Institute Genome Sequencing Center for Infectious Disease"/>
            <person name="Wu L."/>
            <person name="Ma J."/>
        </authorList>
    </citation>
    <scope>NUCLEOTIDE SEQUENCE [LARGE SCALE GENOMIC DNA]</scope>
    <source>
        <strain evidence="5">CCUG 62952</strain>
    </source>
</reference>
<name>A0ABW3CZC6_9FLAO</name>
<keyword evidence="5" id="KW-1185">Reference proteome</keyword>
<dbReference type="CDD" id="cd06578">
    <property type="entry name" value="HemD"/>
    <property type="match status" value="1"/>
</dbReference>
<dbReference type="SUPFAM" id="SSF69618">
    <property type="entry name" value="HemD-like"/>
    <property type="match status" value="1"/>
</dbReference>
<dbReference type="SUPFAM" id="SSF52980">
    <property type="entry name" value="Restriction endonuclease-like"/>
    <property type="match status" value="1"/>
</dbReference>
<dbReference type="InterPro" id="IPR003754">
    <property type="entry name" value="4pyrrol_synth_uPrphyn_synth"/>
</dbReference>
<evidence type="ECO:0000313" key="4">
    <source>
        <dbReference type="EMBL" id="MFD0863033.1"/>
    </source>
</evidence>
<dbReference type="Pfam" id="PF02602">
    <property type="entry name" value="HEM4"/>
    <property type="match status" value="1"/>
</dbReference>
<sequence>MKFKTQIARLLRQQQTKAEKGLWGLLRDRKFEGLKFRRQHPIKEYVVDFFCEEYGIVIELDGKYHETKEQEQKDHARDSLLRNLGYKILRFRNNNVFDNIDLIYNEIRNAVDEQKEYREQRLRSLESRKRNKHSVEKEDAQKPLIPTLSQGRGSKRILSTKKLTLAQKELLLNAGIAFVEYDAIKIKDVIIEDTEACEGRHPIFTSQNAVKAVLTNKSLISSLGEKVFCVGDKTEALLLENDLKIEGKAQNAADLANIIVKNYKNESFCFFCGNLRRAELPNALKRNGINFKEKIVYHTVIDSRIIEGRFDGILFFSPSGVESFHEKNQLGESIAFCIGNTTADEIKKHTKRYIVANKPTIENVLVQVAKYDHSSVEWNNEDAGPPKE</sequence>
<protein>
    <submittedName>
        <fullName evidence="4">DUF559 domain-containing protein</fullName>
    </submittedName>
</protein>
<dbReference type="InterPro" id="IPR011335">
    <property type="entry name" value="Restrct_endonuc-II-like"/>
</dbReference>
<dbReference type="InterPro" id="IPR036108">
    <property type="entry name" value="4pyrrol_syn_uPrphyn_synt_sf"/>
</dbReference>
<dbReference type="Pfam" id="PF04480">
    <property type="entry name" value="DUF559"/>
    <property type="match status" value="1"/>
</dbReference>
<dbReference type="EMBL" id="JBHTJH010000017">
    <property type="protein sequence ID" value="MFD0863033.1"/>
    <property type="molecule type" value="Genomic_DNA"/>
</dbReference>
<feature type="region of interest" description="Disordered" evidence="1">
    <location>
        <begin position="124"/>
        <end position="146"/>
    </location>
</feature>
<dbReference type="InterPro" id="IPR047216">
    <property type="entry name" value="Endonuclease_DUF559_bact"/>
</dbReference>
<dbReference type="Gene3D" id="3.40.50.10090">
    <property type="match status" value="1"/>
</dbReference>
<dbReference type="RefSeq" id="WP_386408714.1">
    <property type="nucleotide sequence ID" value="NZ_JBHTJH010000017.1"/>
</dbReference>
<evidence type="ECO:0000259" key="2">
    <source>
        <dbReference type="Pfam" id="PF02602"/>
    </source>
</evidence>
<evidence type="ECO:0000256" key="1">
    <source>
        <dbReference type="SAM" id="MobiDB-lite"/>
    </source>
</evidence>
<dbReference type="Proteomes" id="UP001596978">
    <property type="component" value="Unassembled WGS sequence"/>
</dbReference>
<gene>
    <name evidence="4" type="ORF">ACFQ1M_12530</name>
</gene>
<dbReference type="PANTHER" id="PTHR38590:SF1">
    <property type="entry name" value="BLL0828 PROTEIN"/>
    <property type="match status" value="1"/>
</dbReference>
<dbReference type="Gene3D" id="3.40.960.10">
    <property type="entry name" value="VSR Endonuclease"/>
    <property type="match status" value="1"/>
</dbReference>
<proteinExistence type="predicted"/>
<feature type="compositionally biased region" description="Basic and acidic residues" evidence="1">
    <location>
        <begin position="124"/>
        <end position="141"/>
    </location>
</feature>
<accession>A0ABW3CZC6</accession>
<organism evidence="4 5">
    <name type="scientific">Sungkyunkwania multivorans</name>
    <dbReference type="NCBI Taxonomy" id="1173618"/>
    <lineage>
        <taxon>Bacteria</taxon>
        <taxon>Pseudomonadati</taxon>
        <taxon>Bacteroidota</taxon>
        <taxon>Flavobacteriia</taxon>
        <taxon>Flavobacteriales</taxon>
        <taxon>Flavobacteriaceae</taxon>
        <taxon>Sungkyunkwania</taxon>
    </lineage>
</organism>
<evidence type="ECO:0000259" key="3">
    <source>
        <dbReference type="Pfam" id="PF04480"/>
    </source>
</evidence>
<feature type="domain" description="Tetrapyrrole biosynthesis uroporphyrinogen III synthase" evidence="2">
    <location>
        <begin position="170"/>
        <end position="363"/>
    </location>
</feature>
<comment type="caution">
    <text evidence="4">The sequence shown here is derived from an EMBL/GenBank/DDBJ whole genome shotgun (WGS) entry which is preliminary data.</text>
</comment>
<feature type="domain" description="DUF559" evidence="3">
    <location>
        <begin position="4"/>
        <end position="111"/>
    </location>
</feature>
<dbReference type="PANTHER" id="PTHR38590">
    <property type="entry name" value="BLL0828 PROTEIN"/>
    <property type="match status" value="1"/>
</dbReference>
<evidence type="ECO:0000313" key="5">
    <source>
        <dbReference type="Proteomes" id="UP001596978"/>
    </source>
</evidence>
<dbReference type="CDD" id="cd01038">
    <property type="entry name" value="Endonuclease_DUF559"/>
    <property type="match status" value="1"/>
</dbReference>